<dbReference type="SUPFAM" id="SSF56112">
    <property type="entry name" value="Protein kinase-like (PK-like)"/>
    <property type="match status" value="1"/>
</dbReference>
<dbReference type="AlphaFoldDB" id="A0A177CQ71"/>
<protein>
    <recommendedName>
        <fullName evidence="3">Protein kinase domain-containing protein</fullName>
    </recommendedName>
</protein>
<gene>
    <name evidence="1" type="ORF">CC84DRAFT_1172028</name>
</gene>
<dbReference type="Gene3D" id="1.10.510.10">
    <property type="entry name" value="Transferase(Phosphotransferase) domain 1"/>
    <property type="match status" value="1"/>
</dbReference>
<reference evidence="1 2" key="1">
    <citation type="submission" date="2016-05" db="EMBL/GenBank/DDBJ databases">
        <title>Comparative analysis of secretome profiles of manganese(II)-oxidizing ascomycete fungi.</title>
        <authorList>
            <consortium name="DOE Joint Genome Institute"/>
            <person name="Zeiner C.A."/>
            <person name="Purvine S.O."/>
            <person name="Zink E.M."/>
            <person name="Wu S."/>
            <person name="Pasa-Tolic L."/>
            <person name="Chaput D.L."/>
            <person name="Haridas S."/>
            <person name="Grigoriev I.V."/>
            <person name="Santelli C.M."/>
            <person name="Hansel C.M."/>
        </authorList>
    </citation>
    <scope>NUCLEOTIDE SEQUENCE [LARGE SCALE GENOMIC DNA]</scope>
    <source>
        <strain evidence="1 2">AP3s5-JAC2a</strain>
    </source>
</reference>
<dbReference type="InParanoid" id="A0A177CQ71"/>
<name>A0A177CQ71_9PLEO</name>
<evidence type="ECO:0000313" key="1">
    <source>
        <dbReference type="EMBL" id="OAG09456.1"/>
    </source>
</evidence>
<dbReference type="RefSeq" id="XP_018039821.1">
    <property type="nucleotide sequence ID" value="XM_018179947.1"/>
</dbReference>
<dbReference type="OrthoDB" id="676979at2759"/>
<evidence type="ECO:0008006" key="3">
    <source>
        <dbReference type="Google" id="ProtNLM"/>
    </source>
</evidence>
<evidence type="ECO:0000313" key="2">
    <source>
        <dbReference type="Proteomes" id="UP000077069"/>
    </source>
</evidence>
<dbReference type="Proteomes" id="UP000077069">
    <property type="component" value="Unassembled WGS sequence"/>
</dbReference>
<accession>A0A177CQ71</accession>
<keyword evidence="2" id="KW-1185">Reference proteome</keyword>
<dbReference type="EMBL" id="KV441549">
    <property type="protein sequence ID" value="OAG09456.1"/>
    <property type="molecule type" value="Genomic_DNA"/>
</dbReference>
<organism evidence="1 2">
    <name type="scientific">Paraphaeosphaeria sporulosa</name>
    <dbReference type="NCBI Taxonomy" id="1460663"/>
    <lineage>
        <taxon>Eukaryota</taxon>
        <taxon>Fungi</taxon>
        <taxon>Dikarya</taxon>
        <taxon>Ascomycota</taxon>
        <taxon>Pezizomycotina</taxon>
        <taxon>Dothideomycetes</taxon>
        <taxon>Pleosporomycetidae</taxon>
        <taxon>Pleosporales</taxon>
        <taxon>Massarineae</taxon>
        <taxon>Didymosphaeriaceae</taxon>
        <taxon>Paraphaeosphaeria</taxon>
    </lineage>
</organism>
<sequence length="294" mass="32086">MATNQAASQDASPMYILNNYPHDKYHPLSVAGSGALAMVYFSVSNQDYDALGKTKSTNTFDELRTKLVAVKVYATMPSNCAELEALQTIQESAGKDSHRLLASLVDYGTKWVATKAITPSLSVYELQNPTPEALILHTLLEMMRVCHVLYDGFETPMIHGDLHPGNMLIDAGSQTEFGLPGIVVIDFDQTKSAGGFEEAWEHFCMWARLLLSMLNRTGYGTPIEGWDQINDYLFSSASQASFEGMCGAIQSQLAKSLASLIPESVHLIGQSIRVAAAKKEANLRLVFQQAGLLG</sequence>
<proteinExistence type="predicted"/>
<dbReference type="GeneID" id="28763433"/>
<dbReference type="InterPro" id="IPR011009">
    <property type="entry name" value="Kinase-like_dom_sf"/>
</dbReference>